<name>A0A376KWC9_ECOLX</name>
<evidence type="ECO:0000313" key="2">
    <source>
        <dbReference type="EMBL" id="STE86973.1"/>
    </source>
</evidence>
<organism evidence="2 3">
    <name type="scientific">Escherichia coli</name>
    <dbReference type="NCBI Taxonomy" id="562"/>
    <lineage>
        <taxon>Bacteria</taxon>
        <taxon>Pseudomonadati</taxon>
        <taxon>Pseudomonadota</taxon>
        <taxon>Gammaproteobacteria</taxon>
        <taxon>Enterobacterales</taxon>
        <taxon>Enterobacteriaceae</taxon>
        <taxon>Escherichia</taxon>
    </lineage>
</organism>
<dbReference type="AlphaFoldDB" id="A0A376KWC9"/>
<keyword evidence="1" id="KW-0812">Transmembrane</keyword>
<accession>A0A376KWC9</accession>
<keyword evidence="1" id="KW-1133">Transmembrane helix</keyword>
<dbReference type="EMBL" id="UFZQ01000001">
    <property type="protein sequence ID" value="STE86973.1"/>
    <property type="molecule type" value="Genomic_DNA"/>
</dbReference>
<proteinExistence type="predicted"/>
<gene>
    <name evidence="2" type="ORF">NCTC10418_04632</name>
</gene>
<keyword evidence="1" id="KW-0472">Membrane</keyword>
<evidence type="ECO:0000256" key="1">
    <source>
        <dbReference type="SAM" id="Phobius"/>
    </source>
</evidence>
<evidence type="ECO:0000313" key="3">
    <source>
        <dbReference type="Proteomes" id="UP000255460"/>
    </source>
</evidence>
<dbReference type="Proteomes" id="UP000255460">
    <property type="component" value="Unassembled WGS sequence"/>
</dbReference>
<reference evidence="2 3" key="1">
    <citation type="submission" date="2018-06" db="EMBL/GenBank/DDBJ databases">
        <authorList>
            <consortium name="Pathogen Informatics"/>
            <person name="Doyle S."/>
        </authorList>
    </citation>
    <scope>NUCLEOTIDE SEQUENCE [LARGE SCALE GENOMIC DNA]</scope>
    <source>
        <strain evidence="2 3">NCTC10418</strain>
    </source>
</reference>
<protein>
    <submittedName>
        <fullName evidence="2">Uncharacterized protein</fullName>
    </submittedName>
</protein>
<sequence>MLLNVQRLRDMGYRYPVVVSLLLIIFSQVSDFLDNLVKMNFISLFIDMGC</sequence>
<feature type="transmembrane region" description="Helical" evidence="1">
    <location>
        <begin position="12"/>
        <end position="30"/>
    </location>
</feature>